<dbReference type="PROSITE" id="PS51465">
    <property type="entry name" value="KAZAL_2"/>
    <property type="match status" value="1"/>
</dbReference>
<dbReference type="PROSITE" id="PS51257">
    <property type="entry name" value="PROKAR_LIPOPROTEIN"/>
    <property type="match status" value="1"/>
</dbReference>
<gene>
    <name evidence="2" type="ORF">METZ01_LOCUS11496</name>
</gene>
<protein>
    <recommendedName>
        <fullName evidence="1">Kazal-like domain-containing protein</fullName>
    </recommendedName>
</protein>
<dbReference type="AlphaFoldDB" id="A0A381NVK9"/>
<dbReference type="SUPFAM" id="SSF100895">
    <property type="entry name" value="Kazal-type serine protease inhibitors"/>
    <property type="match status" value="1"/>
</dbReference>
<name>A0A381NVK9_9ZZZZ</name>
<sequence>MKVIYVIVLFLSFGCNSDDDNVDSCIDESKIDLNAACIEIYDPVCGCDDKTYPNSCYAESAGVTSFTNGECNG</sequence>
<dbReference type="Pfam" id="PF00050">
    <property type="entry name" value="Kazal_1"/>
    <property type="match status" value="1"/>
</dbReference>
<dbReference type="InterPro" id="IPR036058">
    <property type="entry name" value="Kazal_dom_sf"/>
</dbReference>
<dbReference type="InterPro" id="IPR002350">
    <property type="entry name" value="Kazal_dom"/>
</dbReference>
<organism evidence="2">
    <name type="scientific">marine metagenome</name>
    <dbReference type="NCBI Taxonomy" id="408172"/>
    <lineage>
        <taxon>unclassified sequences</taxon>
        <taxon>metagenomes</taxon>
        <taxon>ecological metagenomes</taxon>
    </lineage>
</organism>
<proteinExistence type="predicted"/>
<reference evidence="2" key="1">
    <citation type="submission" date="2018-05" db="EMBL/GenBank/DDBJ databases">
        <authorList>
            <person name="Lanie J.A."/>
            <person name="Ng W.-L."/>
            <person name="Kazmierczak K.M."/>
            <person name="Andrzejewski T.M."/>
            <person name="Davidsen T.M."/>
            <person name="Wayne K.J."/>
            <person name="Tettelin H."/>
            <person name="Glass J.I."/>
            <person name="Rusch D."/>
            <person name="Podicherti R."/>
            <person name="Tsui H.-C.T."/>
            <person name="Winkler M.E."/>
        </authorList>
    </citation>
    <scope>NUCLEOTIDE SEQUENCE</scope>
</reference>
<evidence type="ECO:0000259" key="1">
    <source>
        <dbReference type="PROSITE" id="PS51465"/>
    </source>
</evidence>
<dbReference type="EMBL" id="UINC01000632">
    <property type="protein sequence ID" value="SUZ58642.1"/>
    <property type="molecule type" value="Genomic_DNA"/>
</dbReference>
<accession>A0A381NVK9</accession>
<feature type="domain" description="Kazal-like" evidence="1">
    <location>
        <begin position="19"/>
        <end position="73"/>
    </location>
</feature>
<evidence type="ECO:0000313" key="2">
    <source>
        <dbReference type="EMBL" id="SUZ58642.1"/>
    </source>
</evidence>
<dbReference type="Gene3D" id="3.30.60.30">
    <property type="match status" value="1"/>
</dbReference>